<evidence type="ECO:0000256" key="3">
    <source>
        <dbReference type="ARBA" id="ARBA00022454"/>
    </source>
</evidence>
<reference evidence="10 11" key="1">
    <citation type="submission" date="2016-05" db="EMBL/GenBank/DDBJ databases">
        <title>Comparative genomics of biotechnologically important yeasts.</title>
        <authorList>
            <consortium name="DOE Joint Genome Institute"/>
            <person name="Riley R."/>
            <person name="Haridas S."/>
            <person name="Wolfe K.H."/>
            <person name="Lopes M.R."/>
            <person name="Hittinger C.T."/>
            <person name="Goker M."/>
            <person name="Salamov A."/>
            <person name="Wisecaver J."/>
            <person name="Long T.M."/>
            <person name="Aerts A.L."/>
            <person name="Barry K."/>
            <person name="Choi C."/>
            <person name="Clum A."/>
            <person name="Coughlan A.Y."/>
            <person name="Deshpande S."/>
            <person name="Douglass A.P."/>
            <person name="Hanson S.J."/>
            <person name="Klenk H.-P."/>
            <person name="LaButti K."/>
            <person name="Lapidus A."/>
            <person name="Lindquist E."/>
            <person name="Lipzen A."/>
            <person name="Meier-kolthoff J.P."/>
            <person name="Ohm R.A."/>
            <person name="Otillar R.P."/>
            <person name="Pangilinan J."/>
            <person name="Peng Y."/>
            <person name="Rokas A."/>
            <person name="Rosa C.A."/>
            <person name="Scheuner C."/>
            <person name="Sibirny A.A."/>
            <person name="Slot J.C."/>
            <person name="Stielow J.B."/>
            <person name="Sun H."/>
            <person name="Kurtzman C.P."/>
            <person name="Blackwell M."/>
            <person name="Grigoriev I.V."/>
            <person name="Jeffries T.W."/>
        </authorList>
    </citation>
    <scope>NUCLEOTIDE SEQUENCE [LARGE SCALE GENOMIC DNA]</scope>
    <source>
        <strain evidence="10 11">NRRL YB-4993</strain>
    </source>
</reference>
<keyword evidence="9" id="KW-0137">Centromere</keyword>
<dbReference type="Proteomes" id="UP000092555">
    <property type="component" value="Unassembled WGS sequence"/>
</dbReference>
<sequence length="298" mass="34024">MNSSDYRVTALLTEHLGFAPLTLVDEVINAVNKIMYNCTDALENFLVKRREAQLKKLRMHNGIGEDDADIDTDGFMTDQIAAAERNGEVFPYAEIRSGTAELETLLVSHVDKNFDKFELYTLRNILTMPRDLVEDGWVRLKHHEHLDTVDFASVSEDSSARIKSLIRNISMELQLRKLLQFQLAKAKKLVSLLTRYKHSIDSLILTHLDTELSPDSARILKENLTPMNENIYYLLSQLNDLIEQALRLKQTFTKDTALKEGGQVQFWPTNREDYIREKTIKLLENITGTSPGSRPSAA</sequence>
<dbReference type="RefSeq" id="XP_018712234.1">
    <property type="nucleotide sequence ID" value="XM_018857448.1"/>
</dbReference>
<dbReference type="GO" id="GO:0051301">
    <property type="term" value="P:cell division"/>
    <property type="evidence" value="ECO:0007669"/>
    <property type="project" value="UniProtKB-KW"/>
</dbReference>
<comment type="caution">
    <text evidence="10">The sequence shown here is derived from an EMBL/GenBank/DDBJ whole genome shotgun (WGS) entry which is preliminary data.</text>
</comment>
<dbReference type="GO" id="GO:0051382">
    <property type="term" value="P:kinetochore assembly"/>
    <property type="evidence" value="ECO:0007669"/>
    <property type="project" value="TreeGrafter"/>
</dbReference>
<dbReference type="OrthoDB" id="1884855at2759"/>
<keyword evidence="7" id="KW-0175">Coiled coil</keyword>
<evidence type="ECO:0000256" key="6">
    <source>
        <dbReference type="ARBA" id="ARBA00022838"/>
    </source>
</evidence>
<evidence type="ECO:0000256" key="1">
    <source>
        <dbReference type="ARBA" id="ARBA00004629"/>
    </source>
</evidence>
<name>A0A1A0HC64_9ASCO</name>
<evidence type="ECO:0000256" key="5">
    <source>
        <dbReference type="ARBA" id="ARBA00022776"/>
    </source>
</evidence>
<keyword evidence="8" id="KW-0131">Cell cycle</keyword>
<keyword evidence="6" id="KW-0995">Kinetochore</keyword>
<dbReference type="GO" id="GO:0000444">
    <property type="term" value="C:MIS12/MIND type complex"/>
    <property type="evidence" value="ECO:0007669"/>
    <property type="project" value="TreeGrafter"/>
</dbReference>
<organism evidence="10 11">
    <name type="scientific">Metschnikowia bicuspidata var. bicuspidata NRRL YB-4993</name>
    <dbReference type="NCBI Taxonomy" id="869754"/>
    <lineage>
        <taxon>Eukaryota</taxon>
        <taxon>Fungi</taxon>
        <taxon>Dikarya</taxon>
        <taxon>Ascomycota</taxon>
        <taxon>Saccharomycotina</taxon>
        <taxon>Pichiomycetes</taxon>
        <taxon>Metschnikowiaceae</taxon>
        <taxon>Metschnikowia</taxon>
    </lineage>
</organism>
<proteinExistence type="inferred from homology"/>
<evidence type="ECO:0000256" key="2">
    <source>
        <dbReference type="ARBA" id="ARBA00008643"/>
    </source>
</evidence>
<keyword evidence="3" id="KW-0158">Chromosome</keyword>
<dbReference type="AlphaFoldDB" id="A0A1A0HC64"/>
<keyword evidence="5" id="KW-0498">Mitosis</keyword>
<dbReference type="GeneID" id="30030424"/>
<accession>A0A1A0HC64</accession>
<dbReference type="EMBL" id="LXTC01000003">
    <property type="protein sequence ID" value="OBA21724.1"/>
    <property type="molecule type" value="Genomic_DNA"/>
</dbReference>
<comment type="subcellular location">
    <subcellularLocation>
        <location evidence="1">Chromosome</location>
        <location evidence="1">Centromere</location>
        <location evidence="1">Kinetochore</location>
    </subcellularLocation>
</comment>
<evidence type="ECO:0000256" key="4">
    <source>
        <dbReference type="ARBA" id="ARBA00022618"/>
    </source>
</evidence>
<evidence type="ECO:0000256" key="7">
    <source>
        <dbReference type="ARBA" id="ARBA00023054"/>
    </source>
</evidence>
<protein>
    <submittedName>
        <fullName evidence="10">Mis12-domain-containing protein</fullName>
    </submittedName>
</protein>
<dbReference type="GO" id="GO:0005634">
    <property type="term" value="C:nucleus"/>
    <property type="evidence" value="ECO:0007669"/>
    <property type="project" value="InterPro"/>
</dbReference>
<dbReference type="PANTHER" id="PTHR14527:SF2">
    <property type="entry name" value="PROTEIN MIS12 HOMOLOG"/>
    <property type="match status" value="1"/>
</dbReference>
<evidence type="ECO:0000313" key="11">
    <source>
        <dbReference type="Proteomes" id="UP000092555"/>
    </source>
</evidence>
<keyword evidence="4" id="KW-0132">Cell division</keyword>
<dbReference type="GO" id="GO:0000070">
    <property type="term" value="P:mitotic sister chromatid segregation"/>
    <property type="evidence" value="ECO:0007669"/>
    <property type="project" value="TreeGrafter"/>
</dbReference>
<dbReference type="PANTHER" id="PTHR14527">
    <property type="entry name" value="PROTEIN MIS12 HOMOLOG"/>
    <property type="match status" value="1"/>
</dbReference>
<gene>
    <name evidence="10" type="ORF">METBIDRAFT_41770</name>
</gene>
<evidence type="ECO:0000313" key="10">
    <source>
        <dbReference type="EMBL" id="OBA21724.1"/>
    </source>
</evidence>
<evidence type="ECO:0000256" key="9">
    <source>
        <dbReference type="ARBA" id="ARBA00023328"/>
    </source>
</evidence>
<evidence type="ECO:0000256" key="8">
    <source>
        <dbReference type="ARBA" id="ARBA00023306"/>
    </source>
</evidence>
<dbReference type="Pfam" id="PF05859">
    <property type="entry name" value="Mis12"/>
    <property type="match status" value="1"/>
</dbReference>
<keyword evidence="11" id="KW-1185">Reference proteome</keyword>
<comment type="similarity">
    <text evidence="2">Belongs to the mis12 family.</text>
</comment>
<dbReference type="InterPro" id="IPR008685">
    <property type="entry name" value="Centromere_Mis12"/>
</dbReference>